<dbReference type="SUPFAM" id="SSF50630">
    <property type="entry name" value="Acid proteases"/>
    <property type="match status" value="1"/>
</dbReference>
<dbReference type="OrthoDB" id="420169at2759"/>
<evidence type="ECO:0000313" key="2">
    <source>
        <dbReference type="EMBL" id="KAF4649608.1"/>
    </source>
</evidence>
<dbReference type="Proteomes" id="UP000570595">
    <property type="component" value="Unassembled WGS sequence"/>
</dbReference>
<feature type="region of interest" description="Disordered" evidence="1">
    <location>
        <begin position="258"/>
        <end position="292"/>
    </location>
</feature>
<evidence type="ECO:0000313" key="3">
    <source>
        <dbReference type="Proteomes" id="UP000570595"/>
    </source>
</evidence>
<protein>
    <recommendedName>
        <fullName evidence="4">Reverse transcriptase domain-containing protein</fullName>
    </recommendedName>
</protein>
<organism evidence="2 3">
    <name type="scientific">Perkinsus olseni</name>
    <name type="common">Perkinsus atlanticus</name>
    <dbReference type="NCBI Taxonomy" id="32597"/>
    <lineage>
        <taxon>Eukaryota</taxon>
        <taxon>Sar</taxon>
        <taxon>Alveolata</taxon>
        <taxon>Perkinsozoa</taxon>
        <taxon>Perkinsea</taxon>
        <taxon>Perkinsida</taxon>
        <taxon>Perkinsidae</taxon>
        <taxon>Perkinsus</taxon>
    </lineage>
</organism>
<dbReference type="AlphaFoldDB" id="A0A7J6KR20"/>
<proteinExistence type="predicted"/>
<reference evidence="2 3" key="1">
    <citation type="submission" date="2020-04" db="EMBL/GenBank/DDBJ databases">
        <title>Perkinsus olseni comparative genomics.</title>
        <authorList>
            <person name="Bogema D.R."/>
        </authorList>
    </citation>
    <scope>NUCLEOTIDE SEQUENCE [LARGE SCALE GENOMIC DNA]</scope>
    <source>
        <strain evidence="2">ATCC PRA-179</strain>
    </source>
</reference>
<gene>
    <name evidence="2" type="ORF">FOZ61_001147</name>
</gene>
<evidence type="ECO:0008006" key="4">
    <source>
        <dbReference type="Google" id="ProtNLM"/>
    </source>
</evidence>
<comment type="caution">
    <text evidence="2">The sequence shown here is derived from an EMBL/GenBank/DDBJ whole genome shotgun (WGS) entry which is preliminary data.</text>
</comment>
<sequence>FMVFGKPGALPPSTSQNEKNNKAQGSGNGGSDTKPNSGNSTGRGAMAVDIDQGLIDIAAVEEKQSQELRSLTLATACPPSTCKVEMAGEKFDALVDSGSALALISEDLATRLDLRRRVIAPLRAVFANKQTQLITEETIVPCRVGDKQLILPFLIASGLSYDLILGRSALRLCGAKLVYRFDDTIALEKIQSELLEASKDPKDSRNRSEPSPRERNGAYEFSEISLVDIINPERIDCSNVTLQGKIICSVSGDDLAVTEAPDSEIEEQSSEESESEPDSWMPSTIPHSNSKSEWENCDSIEQCLEKLVKCDWRPIRNAEAYKIKLVELGDDDVRDTASQRFRFLVNWEEKKSESDRRSWSPNRLLQKLSPEQYQLWLDELEMYENRHWWERVPKEEVPRETATAFPIISMGKTTRVRPVVDARVLNCRAPIASSKKHSVGRLTQQLRSLISPGVEVRQYDLAKAFYRLAVVKPVYIDYGKGIVMRTSRLAFGLAIGPGALESALDIIWSILDRFFPSVRTLRMMDDIIVVSSLSKLVEFEKMLYRLLNLVGFDIPEEKKTIWSTEYSKWLGAHWAWDGSVLRMKPPVINSIVSTTKREVFRQAGRFIDLCQSLEEVQARAHCDWARRKEVNRHLDAAVESWARISTEVPLFSAVKSLYGTLPYILIPQELQFRVL</sequence>
<feature type="compositionally biased region" description="Acidic residues" evidence="1">
    <location>
        <begin position="261"/>
        <end position="277"/>
    </location>
</feature>
<dbReference type="Pfam" id="PF13975">
    <property type="entry name" value="gag-asp_proteas"/>
    <property type="match status" value="1"/>
</dbReference>
<name>A0A7J6KR20_PEROL</name>
<feature type="compositionally biased region" description="Polar residues" evidence="1">
    <location>
        <begin position="281"/>
        <end position="291"/>
    </location>
</feature>
<dbReference type="InterPro" id="IPR021109">
    <property type="entry name" value="Peptidase_aspartic_dom_sf"/>
</dbReference>
<feature type="compositionally biased region" description="Polar residues" evidence="1">
    <location>
        <begin position="12"/>
        <end position="42"/>
    </location>
</feature>
<evidence type="ECO:0000256" key="1">
    <source>
        <dbReference type="SAM" id="MobiDB-lite"/>
    </source>
</evidence>
<feature type="non-terminal residue" evidence="2">
    <location>
        <position position="1"/>
    </location>
</feature>
<accession>A0A7J6KR20</accession>
<dbReference type="CDD" id="cd00303">
    <property type="entry name" value="retropepsin_like"/>
    <property type="match status" value="1"/>
</dbReference>
<feature type="region of interest" description="Disordered" evidence="1">
    <location>
        <begin position="1"/>
        <end position="45"/>
    </location>
</feature>
<dbReference type="EMBL" id="JABAHT010001263">
    <property type="protein sequence ID" value="KAF4649608.1"/>
    <property type="molecule type" value="Genomic_DNA"/>
</dbReference>
<dbReference type="Gene3D" id="2.40.70.10">
    <property type="entry name" value="Acid Proteases"/>
    <property type="match status" value="1"/>
</dbReference>
<dbReference type="SUPFAM" id="SSF56672">
    <property type="entry name" value="DNA/RNA polymerases"/>
    <property type="match status" value="1"/>
</dbReference>
<dbReference type="InterPro" id="IPR043502">
    <property type="entry name" value="DNA/RNA_pol_sf"/>
</dbReference>